<feature type="region of interest" description="Disordered" evidence="1">
    <location>
        <begin position="134"/>
        <end position="162"/>
    </location>
</feature>
<dbReference type="Proteomes" id="UP000288805">
    <property type="component" value="Unassembled WGS sequence"/>
</dbReference>
<dbReference type="AlphaFoldDB" id="A0A438II90"/>
<evidence type="ECO:0008006" key="4">
    <source>
        <dbReference type="Google" id="ProtNLM"/>
    </source>
</evidence>
<reference evidence="2 3" key="1">
    <citation type="journal article" date="2018" name="PLoS Genet.">
        <title>Population sequencing reveals clonal diversity and ancestral inbreeding in the grapevine cultivar Chardonnay.</title>
        <authorList>
            <person name="Roach M.J."/>
            <person name="Johnson D.L."/>
            <person name="Bohlmann J."/>
            <person name="van Vuuren H.J."/>
            <person name="Jones S.J."/>
            <person name="Pretorius I.S."/>
            <person name="Schmidt S.A."/>
            <person name="Borneman A.R."/>
        </authorList>
    </citation>
    <scope>NUCLEOTIDE SEQUENCE [LARGE SCALE GENOMIC DNA]</scope>
    <source>
        <strain evidence="3">cv. Chardonnay</strain>
        <tissue evidence="2">Leaf</tissue>
    </source>
</reference>
<evidence type="ECO:0000256" key="1">
    <source>
        <dbReference type="SAM" id="MobiDB-lite"/>
    </source>
</evidence>
<sequence length="162" mass="18622">MFELLNKWVEQVGEENVIQVITNNNSSYVMTDIGKLPNIKRTLERVISLNGSYGIIYEAMNRAKDTIVRSFNRNEEKYKEIFKIIDKRSPRAEEAKFTPRAKVSLSIIPQPRRITSSSRTLSSCSLIDEDEEMVDSVEEEDGEGYQCDNGNNDDDFVDLEDE</sequence>
<evidence type="ECO:0000313" key="2">
    <source>
        <dbReference type="EMBL" id="RVW96421.1"/>
    </source>
</evidence>
<dbReference type="EMBL" id="QGNW01000107">
    <property type="protein sequence ID" value="RVW96421.1"/>
    <property type="molecule type" value="Genomic_DNA"/>
</dbReference>
<proteinExistence type="predicted"/>
<name>A0A438II90_VITVI</name>
<evidence type="ECO:0000313" key="3">
    <source>
        <dbReference type="Proteomes" id="UP000288805"/>
    </source>
</evidence>
<accession>A0A438II90</accession>
<feature type="compositionally biased region" description="Acidic residues" evidence="1">
    <location>
        <begin position="134"/>
        <end position="143"/>
    </location>
</feature>
<organism evidence="2 3">
    <name type="scientific">Vitis vinifera</name>
    <name type="common">Grape</name>
    <dbReference type="NCBI Taxonomy" id="29760"/>
    <lineage>
        <taxon>Eukaryota</taxon>
        <taxon>Viridiplantae</taxon>
        <taxon>Streptophyta</taxon>
        <taxon>Embryophyta</taxon>
        <taxon>Tracheophyta</taxon>
        <taxon>Spermatophyta</taxon>
        <taxon>Magnoliopsida</taxon>
        <taxon>eudicotyledons</taxon>
        <taxon>Gunneridae</taxon>
        <taxon>Pentapetalae</taxon>
        <taxon>rosids</taxon>
        <taxon>Vitales</taxon>
        <taxon>Vitaceae</taxon>
        <taxon>Viteae</taxon>
        <taxon>Vitis</taxon>
    </lineage>
</organism>
<protein>
    <recommendedName>
        <fullName evidence="4">DUF659 domain-containing protein</fullName>
    </recommendedName>
</protein>
<gene>
    <name evidence="2" type="ORF">CK203_029760</name>
</gene>
<comment type="caution">
    <text evidence="2">The sequence shown here is derived from an EMBL/GenBank/DDBJ whole genome shotgun (WGS) entry which is preliminary data.</text>
</comment>
<feature type="compositionally biased region" description="Acidic residues" evidence="1">
    <location>
        <begin position="151"/>
        <end position="162"/>
    </location>
</feature>